<dbReference type="SUPFAM" id="SSF56925">
    <property type="entry name" value="OMPA-like"/>
    <property type="match status" value="1"/>
</dbReference>
<evidence type="ECO:0000313" key="3">
    <source>
        <dbReference type="EMBL" id="GAA0878115.1"/>
    </source>
</evidence>
<dbReference type="Proteomes" id="UP001500469">
    <property type="component" value="Unassembled WGS sequence"/>
</dbReference>
<dbReference type="Gene3D" id="2.40.160.20">
    <property type="match status" value="1"/>
</dbReference>
<sequence>MLLFVVGLVQAQSAGDIRLQLGGDYGFEIERFGINLGGEYVFLDKLSAAPNFTFYFPEDDVNASNLNLDLRYYLTQDQLQFYGMAGFTTLWASAKYMGVKVSESNSGANFGVGSVIKFGGNLGLNPEVKYQTMGDGQVVVKVGLVYLL</sequence>
<dbReference type="Pfam" id="PF13505">
    <property type="entry name" value="OMP_b-brl"/>
    <property type="match status" value="1"/>
</dbReference>
<evidence type="ECO:0000259" key="2">
    <source>
        <dbReference type="Pfam" id="PF13505"/>
    </source>
</evidence>
<feature type="domain" description="Outer membrane protein beta-barrel" evidence="2">
    <location>
        <begin position="16"/>
        <end position="133"/>
    </location>
</feature>
<organism evidence="3 4">
    <name type="scientific">Algoriphagus jejuensis</name>
    <dbReference type="NCBI Taxonomy" id="419934"/>
    <lineage>
        <taxon>Bacteria</taxon>
        <taxon>Pseudomonadati</taxon>
        <taxon>Bacteroidota</taxon>
        <taxon>Cytophagia</taxon>
        <taxon>Cytophagales</taxon>
        <taxon>Cyclobacteriaceae</taxon>
        <taxon>Algoriphagus</taxon>
    </lineage>
</organism>
<name>A0ABP3YBK4_9BACT</name>
<evidence type="ECO:0000256" key="1">
    <source>
        <dbReference type="ARBA" id="ARBA00022729"/>
    </source>
</evidence>
<gene>
    <name evidence="3" type="ORF">GCM10009119_10830</name>
</gene>
<accession>A0ABP3YBK4</accession>
<proteinExistence type="predicted"/>
<evidence type="ECO:0000313" key="4">
    <source>
        <dbReference type="Proteomes" id="UP001500469"/>
    </source>
</evidence>
<dbReference type="InterPro" id="IPR011250">
    <property type="entry name" value="OMP/PagP_B-barrel"/>
</dbReference>
<dbReference type="InterPro" id="IPR027385">
    <property type="entry name" value="Beta-barrel_OMP"/>
</dbReference>
<reference evidence="4" key="1">
    <citation type="journal article" date="2019" name="Int. J. Syst. Evol. Microbiol.">
        <title>The Global Catalogue of Microorganisms (GCM) 10K type strain sequencing project: providing services to taxonomists for standard genome sequencing and annotation.</title>
        <authorList>
            <consortium name="The Broad Institute Genomics Platform"/>
            <consortium name="The Broad Institute Genome Sequencing Center for Infectious Disease"/>
            <person name="Wu L."/>
            <person name="Ma J."/>
        </authorList>
    </citation>
    <scope>NUCLEOTIDE SEQUENCE [LARGE SCALE GENOMIC DNA]</scope>
    <source>
        <strain evidence="4">JCM 16112</strain>
    </source>
</reference>
<comment type="caution">
    <text evidence="3">The sequence shown here is derived from an EMBL/GenBank/DDBJ whole genome shotgun (WGS) entry which is preliminary data.</text>
</comment>
<keyword evidence="1" id="KW-0732">Signal</keyword>
<keyword evidence="4" id="KW-1185">Reference proteome</keyword>
<dbReference type="EMBL" id="BAAAFI010000004">
    <property type="protein sequence ID" value="GAA0878115.1"/>
    <property type="molecule type" value="Genomic_DNA"/>
</dbReference>
<protein>
    <recommendedName>
        <fullName evidence="2">Outer membrane protein beta-barrel domain-containing protein</fullName>
    </recommendedName>
</protein>